<keyword evidence="1" id="KW-1133">Transmembrane helix</keyword>
<comment type="caution">
    <text evidence="2">The sequence shown here is derived from an EMBL/GenBank/DDBJ whole genome shotgun (WGS) entry which is preliminary data.</text>
</comment>
<reference evidence="2 3" key="1">
    <citation type="submission" date="2020-05" db="EMBL/GenBank/DDBJ databases">
        <title>MicrobeNet Type strains.</title>
        <authorList>
            <person name="Nicholson A.C."/>
        </authorList>
    </citation>
    <scope>NUCLEOTIDE SEQUENCE [LARGE SCALE GENOMIC DNA]</scope>
    <source>
        <strain evidence="2 3">JCM 3224</strain>
    </source>
</reference>
<dbReference type="RefSeq" id="WP_067524643.1">
    <property type="nucleotide sequence ID" value="NZ_JABELX010000005.1"/>
</dbReference>
<dbReference type="AlphaFoldDB" id="A0A849CDB8"/>
<feature type="transmembrane region" description="Helical" evidence="1">
    <location>
        <begin position="15"/>
        <end position="32"/>
    </location>
</feature>
<organism evidence="2 3">
    <name type="scientific">Nocardia uniformis</name>
    <dbReference type="NCBI Taxonomy" id="53432"/>
    <lineage>
        <taxon>Bacteria</taxon>
        <taxon>Bacillati</taxon>
        <taxon>Actinomycetota</taxon>
        <taxon>Actinomycetes</taxon>
        <taxon>Mycobacteriales</taxon>
        <taxon>Nocardiaceae</taxon>
        <taxon>Nocardia</taxon>
    </lineage>
</organism>
<proteinExistence type="predicted"/>
<accession>A0A849CDB8</accession>
<evidence type="ECO:0000313" key="2">
    <source>
        <dbReference type="EMBL" id="NNH71071.1"/>
    </source>
</evidence>
<dbReference type="Proteomes" id="UP000586827">
    <property type="component" value="Unassembled WGS sequence"/>
</dbReference>
<evidence type="ECO:0000256" key="1">
    <source>
        <dbReference type="SAM" id="Phobius"/>
    </source>
</evidence>
<evidence type="ECO:0000313" key="3">
    <source>
        <dbReference type="Proteomes" id="UP000586827"/>
    </source>
</evidence>
<keyword evidence="3" id="KW-1185">Reference proteome</keyword>
<gene>
    <name evidence="2" type="ORF">HLB23_14555</name>
</gene>
<keyword evidence="1" id="KW-0812">Transmembrane</keyword>
<keyword evidence="1" id="KW-0472">Membrane</keyword>
<protein>
    <submittedName>
        <fullName evidence="2">Uncharacterized protein</fullName>
    </submittedName>
</protein>
<name>A0A849CDB8_9NOCA</name>
<feature type="transmembrane region" description="Helical" evidence="1">
    <location>
        <begin position="38"/>
        <end position="57"/>
    </location>
</feature>
<dbReference type="EMBL" id="JABELX010000005">
    <property type="protein sequence ID" value="NNH71071.1"/>
    <property type="molecule type" value="Genomic_DNA"/>
</dbReference>
<sequence>MSKAKHSVRYRRRELMLCWGMVALIVLVGGLLQPLVGGGVMSGLIVAALAGLPVKLYTPVQIAPRHRA</sequence>